<dbReference type="PANTHER" id="PTHR10039">
    <property type="entry name" value="AMELOGENIN"/>
    <property type="match status" value="1"/>
</dbReference>
<dbReference type="PROSITE" id="PS50297">
    <property type="entry name" value="ANK_REP_REGION"/>
    <property type="match status" value="3"/>
</dbReference>
<dbReference type="SMART" id="SM00248">
    <property type="entry name" value="ANK"/>
    <property type="match status" value="5"/>
</dbReference>
<feature type="domain" description="GPI inositol-deacylase winged helix" evidence="3">
    <location>
        <begin position="594"/>
        <end position="670"/>
    </location>
</feature>
<dbReference type="InterPro" id="IPR027417">
    <property type="entry name" value="P-loop_NTPase"/>
</dbReference>
<dbReference type="InterPro" id="IPR056125">
    <property type="entry name" value="DUF7708"/>
</dbReference>
<organism evidence="6 7">
    <name type="scientific">Colletotrichum fioriniae PJ7</name>
    <dbReference type="NCBI Taxonomy" id="1445577"/>
    <lineage>
        <taxon>Eukaryota</taxon>
        <taxon>Fungi</taxon>
        <taxon>Dikarya</taxon>
        <taxon>Ascomycota</taxon>
        <taxon>Pezizomycotina</taxon>
        <taxon>Sordariomycetes</taxon>
        <taxon>Hypocreomycetidae</taxon>
        <taxon>Glomerellales</taxon>
        <taxon>Glomerellaceae</taxon>
        <taxon>Colletotrichum</taxon>
        <taxon>Colletotrichum acutatum species complex</taxon>
    </lineage>
</organism>
<name>A0A010R7R0_9PEZI</name>
<evidence type="ECO:0000313" key="6">
    <source>
        <dbReference type="EMBL" id="EXF84740.1"/>
    </source>
</evidence>
<evidence type="ECO:0000313" key="7">
    <source>
        <dbReference type="Proteomes" id="UP000020467"/>
    </source>
</evidence>
<dbReference type="PANTHER" id="PTHR10039:SF16">
    <property type="entry name" value="GPI INOSITOL-DEACYLASE"/>
    <property type="match status" value="1"/>
</dbReference>
<keyword evidence="1" id="KW-0677">Repeat</keyword>
<evidence type="ECO:0000259" key="3">
    <source>
        <dbReference type="Pfam" id="PF22939"/>
    </source>
</evidence>
<dbReference type="Pfam" id="PF24809">
    <property type="entry name" value="DUF7708"/>
    <property type="match status" value="1"/>
</dbReference>
<dbReference type="OrthoDB" id="7464126at2759"/>
<gene>
    <name evidence="6" type="ORF">CFIO01_13630</name>
</gene>
<dbReference type="SUPFAM" id="SSF52540">
    <property type="entry name" value="P-loop containing nucleoside triphosphate hydrolases"/>
    <property type="match status" value="1"/>
</dbReference>
<dbReference type="HOGENOM" id="CLU_000288_34_7_1"/>
<comment type="caution">
    <text evidence="6">The sequence shown here is derived from an EMBL/GenBank/DDBJ whole genome shotgun (WGS) entry which is preliminary data.</text>
</comment>
<dbReference type="KEGG" id="cfj:CFIO01_13630"/>
<dbReference type="InterPro" id="IPR002110">
    <property type="entry name" value="Ankyrin_rpt"/>
</dbReference>
<sequence>TFSTTTPQSLWDEAYCHLPTDLKDCLGTVQRAHVNILETVLVAAEEQWNESVANQWRFKKPGGGEIVVRDKLEKIIKWINCFKAVGDTAVQYDPAHAALPWAAVRFVLQAAVNDVELFNSLAENLEVLSRLISRHAISETVYGWFASAASRGLRDSLTRLYAKILTYLAKTIQYLATPTPTRAMRSAFKSTKAFEIEDIKLLDIEVDNFFRVVLAERSIACAEEVSKTLQLLEPLSASVAQLIQRDISLQQKANSKKWLEFLDWVSPIDFHGQHREVSHRRLPQSAEWILKHESMLKWTESESSSILLIQGVPGSGKSMIASKIIDSLKESLASAHGSRMAFFYCKRNAAEPERQCPTQILASILRQLVINTGCTDPNCREAMFHDFRQRKERAKSDGFKLLNLQFQESSQRIRETVRLGPVFIIIDALDEVDASRLPELTEFLCFIGKEAQKPVKILITSRNHAQIHSLLSLATKLNIQPEDNSNDMDLFIRHNILKGKQEKVGVFSGATSEDFEIKLRNGLKQKAGEMWVILKAVYFGEIVLMNLRFLWAELQFERLSLIETEMDGLASLEELPLGLSATYEGIMTRITNSGSTSSNIALSIFRWLLYAKESLTADTLIRFITLNNIDLSTSIDRLSLMRICRSLIILDESSDTIRFAHTTVQEFLALNPDFKASEAHEFIANCCISVLTTEDLGSVPEQQDKLFRYSTLYWPLHYQNATSREKKTIVNRVADFIFDDERGPSVFFRLWLRDAQYWGRRLTRDQALRRHYATVESATFTPLFLVSIFGLEEFLTYIDMPEFDWDQPNYVGQTGLYLAASAGNSRIVDYLIDKGANLDAKGGQHGSPLHVACYRGHTTIVTKLVERGVCPKRPGSVYSCALDAAARGSHESVATRLVEIMTTSLQKDEITPAIELLAHAGFVKPVNTLQALQRDKAKSFSKQNVGTLIMAGQVCRLRRLIDLHPDNLTAIPPDALATAALNGHLHMVRFLLEQGLNIEASSQFGTPLRAASLKGHQEIVELLLSYGANIMNGKGLEAAARGGHLPILQLLIKAVEKRSHVEYDSEIDLSLQVAIEHGHLLVVEFLFGSGSESKRQWIIDTAWKAGQEHIVIAFDKDLGFAVSPLPGK</sequence>
<evidence type="ECO:0000259" key="4">
    <source>
        <dbReference type="Pfam" id="PF24809"/>
    </source>
</evidence>
<feature type="domain" description="Nephrocystin 3-like N-terminal" evidence="5">
    <location>
        <begin position="285"/>
        <end position="462"/>
    </location>
</feature>
<dbReference type="SUPFAM" id="SSF48403">
    <property type="entry name" value="Ankyrin repeat"/>
    <property type="match status" value="1"/>
</dbReference>
<dbReference type="Gene3D" id="1.25.40.20">
    <property type="entry name" value="Ankyrin repeat-containing domain"/>
    <property type="match status" value="2"/>
</dbReference>
<dbReference type="Pfam" id="PF24883">
    <property type="entry name" value="NPHP3_N"/>
    <property type="match status" value="1"/>
</dbReference>
<proteinExistence type="predicted"/>
<feature type="repeat" description="ANK" evidence="2">
    <location>
        <begin position="811"/>
        <end position="843"/>
    </location>
</feature>
<evidence type="ECO:0000256" key="2">
    <source>
        <dbReference type="PROSITE-ProRule" id="PRU00023"/>
    </source>
</evidence>
<dbReference type="Pfam" id="PF22939">
    <property type="entry name" value="WHD_GPIID"/>
    <property type="match status" value="1"/>
</dbReference>
<dbReference type="InterPro" id="IPR056884">
    <property type="entry name" value="NPHP3-like_N"/>
</dbReference>
<accession>A0A010R7R0</accession>
<feature type="repeat" description="ANK" evidence="2">
    <location>
        <begin position="1003"/>
        <end position="1030"/>
    </location>
</feature>
<dbReference type="Pfam" id="PF12796">
    <property type="entry name" value="Ank_2"/>
    <property type="match status" value="2"/>
</dbReference>
<feature type="repeat" description="ANK" evidence="2">
    <location>
        <begin position="844"/>
        <end position="869"/>
    </location>
</feature>
<dbReference type="AlphaFoldDB" id="A0A010R7R0"/>
<dbReference type="EMBL" id="JARH01000147">
    <property type="protein sequence ID" value="EXF84740.1"/>
    <property type="molecule type" value="Genomic_DNA"/>
</dbReference>
<reference evidence="6 7" key="1">
    <citation type="submission" date="2014-02" db="EMBL/GenBank/DDBJ databases">
        <title>The genome sequence of Colletotrichum fioriniae PJ7.</title>
        <authorList>
            <person name="Baroncelli R."/>
            <person name="Thon M.R."/>
        </authorList>
    </citation>
    <scope>NUCLEOTIDE SEQUENCE [LARGE SCALE GENOMIC DNA]</scope>
    <source>
        <strain evidence="6 7">PJ7</strain>
    </source>
</reference>
<evidence type="ECO:0000259" key="5">
    <source>
        <dbReference type="Pfam" id="PF24883"/>
    </source>
</evidence>
<evidence type="ECO:0000256" key="1">
    <source>
        <dbReference type="ARBA" id="ARBA00022737"/>
    </source>
</evidence>
<feature type="domain" description="DUF7708" evidence="4">
    <location>
        <begin position="72"/>
        <end position="192"/>
    </location>
</feature>
<keyword evidence="2" id="KW-0040">ANK repeat</keyword>
<keyword evidence="7" id="KW-1185">Reference proteome</keyword>
<dbReference type="eggNOG" id="KOG4177">
    <property type="taxonomic scope" value="Eukaryota"/>
</dbReference>
<feature type="repeat" description="ANK" evidence="2">
    <location>
        <begin position="975"/>
        <end position="1003"/>
    </location>
</feature>
<feature type="non-terminal residue" evidence="6">
    <location>
        <position position="1"/>
    </location>
</feature>
<protein>
    <submittedName>
        <fullName evidence="6">Uncharacterized protein</fullName>
    </submittedName>
</protein>
<dbReference type="Gene3D" id="3.40.50.300">
    <property type="entry name" value="P-loop containing nucleotide triphosphate hydrolases"/>
    <property type="match status" value="1"/>
</dbReference>
<dbReference type="PROSITE" id="PS50088">
    <property type="entry name" value="ANK_REPEAT"/>
    <property type="match status" value="4"/>
</dbReference>
<dbReference type="Proteomes" id="UP000020467">
    <property type="component" value="Unassembled WGS sequence"/>
</dbReference>
<dbReference type="InterPro" id="IPR054471">
    <property type="entry name" value="GPIID_WHD"/>
</dbReference>
<dbReference type="InterPro" id="IPR036770">
    <property type="entry name" value="Ankyrin_rpt-contain_sf"/>
</dbReference>